<sequence length="462" mass="49209">MITVFCEETSVKDLTERGSRFSYTLDDLKGLSDEVLKLARNAGASSAEAEVSLGIGQNVSVRMGETETIEYNRDKGMSVTVYFGQQKGHASTSDLSAQALKDTVAAACNIARYTAQDEFCGLADPALLAQDIPDLDLYHPWDISVDDALALAVECEQAARDTDTRITNSEGASVSTYEGLFSYANSNDFNAGYPSSRHGISCSVIAEAGESMQRDYWYTSARHAGDLASAREVGLRAGERTVRRLNAGKVKTGQVPVLFEAPLASGLLSHLVSAISGGSLYRKSSFLLDSLGKQVMSSLVNIEELAHTPRGLASSPFDNEGVATRSRTLVRNGVLEGYMLGSYSARKLGMQSTGNAGGNHNLVILHGDLDLAGLLRQMGTGLFVTELLGHGINMVTGDYSRGAAGFWVENGVIAYPVEEITIAGNLADMFMNIVAVGNDVLVQGSKQTGSILIERMTVASGE</sequence>
<name>A0A239B502_9PROT</name>
<feature type="domain" description="Metalloprotease TldD/E C-terminal" evidence="3">
    <location>
        <begin position="252"/>
        <end position="459"/>
    </location>
</feature>
<dbReference type="InterPro" id="IPR045569">
    <property type="entry name" value="Metalloprtase-TldD/E_C"/>
</dbReference>
<dbReference type="AlphaFoldDB" id="A0A239B502"/>
<dbReference type="InterPro" id="IPR035068">
    <property type="entry name" value="TldD/PmbA_N"/>
</dbReference>
<dbReference type="InterPro" id="IPR045570">
    <property type="entry name" value="Metalloprtase-TldD/E_cen_dom"/>
</dbReference>
<evidence type="ECO:0000256" key="1">
    <source>
        <dbReference type="ARBA" id="ARBA00005836"/>
    </source>
</evidence>
<dbReference type="EMBL" id="FZOA01000012">
    <property type="protein sequence ID" value="SNS02278.1"/>
    <property type="molecule type" value="Genomic_DNA"/>
</dbReference>
<dbReference type="PANTHER" id="PTHR43421:SF1">
    <property type="entry name" value="METALLOPROTEASE PMBA"/>
    <property type="match status" value="1"/>
</dbReference>
<gene>
    <name evidence="5" type="ORF">SAMN05192560_2264</name>
</gene>
<evidence type="ECO:0000313" key="6">
    <source>
        <dbReference type="Proteomes" id="UP000198305"/>
    </source>
</evidence>
<dbReference type="InterPro" id="IPR002510">
    <property type="entry name" value="Metalloprtase-TldD/E_N"/>
</dbReference>
<dbReference type="OrthoDB" id="9803618at2"/>
<dbReference type="GO" id="GO:0008237">
    <property type="term" value="F:metallopeptidase activity"/>
    <property type="evidence" value="ECO:0007669"/>
    <property type="project" value="InterPro"/>
</dbReference>
<reference evidence="6" key="1">
    <citation type="submission" date="2017-06" db="EMBL/GenBank/DDBJ databases">
        <authorList>
            <person name="Varghese N."/>
            <person name="Submissions S."/>
        </authorList>
    </citation>
    <scope>NUCLEOTIDE SEQUENCE [LARGE SCALE GENOMIC DNA]</scope>
    <source>
        <strain evidence="6">Ca-68</strain>
    </source>
</reference>
<proteinExistence type="inferred from homology"/>
<keyword evidence="6" id="KW-1185">Reference proteome</keyword>
<evidence type="ECO:0000313" key="5">
    <source>
        <dbReference type="EMBL" id="SNS02278.1"/>
    </source>
</evidence>
<dbReference type="SUPFAM" id="SSF111283">
    <property type="entry name" value="Putative modulator of DNA gyrase, PmbA/TldD"/>
    <property type="match status" value="1"/>
</dbReference>
<protein>
    <recommendedName>
        <fullName evidence="7">PmbA protein</fullName>
    </recommendedName>
</protein>
<feature type="domain" description="Metalloprotease TldD/E N-terminal" evidence="2">
    <location>
        <begin position="48"/>
        <end position="111"/>
    </location>
</feature>
<evidence type="ECO:0008006" key="7">
    <source>
        <dbReference type="Google" id="ProtNLM"/>
    </source>
</evidence>
<dbReference type="Pfam" id="PF01523">
    <property type="entry name" value="PmbA_TldD_1st"/>
    <property type="match status" value="1"/>
</dbReference>
<dbReference type="InterPro" id="IPR047657">
    <property type="entry name" value="PmbA"/>
</dbReference>
<dbReference type="Proteomes" id="UP000198305">
    <property type="component" value="Unassembled WGS sequence"/>
</dbReference>
<organism evidence="5 6">
    <name type="scientific">Methylobacillus rhizosphaerae</name>
    <dbReference type="NCBI Taxonomy" id="551994"/>
    <lineage>
        <taxon>Bacteria</taxon>
        <taxon>Pseudomonadati</taxon>
        <taxon>Pseudomonadota</taxon>
        <taxon>Betaproteobacteria</taxon>
        <taxon>Nitrosomonadales</taxon>
        <taxon>Methylophilaceae</taxon>
        <taxon>Methylobacillus</taxon>
    </lineage>
</organism>
<dbReference type="Pfam" id="PF19290">
    <property type="entry name" value="PmbA_TldD_2nd"/>
    <property type="match status" value="1"/>
</dbReference>
<dbReference type="PANTHER" id="PTHR43421">
    <property type="entry name" value="METALLOPROTEASE PMBA"/>
    <property type="match status" value="1"/>
</dbReference>
<comment type="similarity">
    <text evidence="1">Belongs to the peptidase U62 family.</text>
</comment>
<evidence type="ECO:0000259" key="2">
    <source>
        <dbReference type="Pfam" id="PF01523"/>
    </source>
</evidence>
<dbReference type="Pfam" id="PF19289">
    <property type="entry name" value="PmbA_TldD_3rd"/>
    <property type="match status" value="1"/>
</dbReference>
<dbReference type="Gene3D" id="3.30.2290.10">
    <property type="entry name" value="PmbA/TldD superfamily"/>
    <property type="match status" value="1"/>
</dbReference>
<feature type="domain" description="Metalloprotease TldD/E central" evidence="4">
    <location>
        <begin position="138"/>
        <end position="245"/>
    </location>
</feature>
<dbReference type="InterPro" id="IPR036059">
    <property type="entry name" value="TldD/PmbA_sf"/>
</dbReference>
<dbReference type="NCBIfam" id="NF008268">
    <property type="entry name" value="PRK11040.1"/>
    <property type="match status" value="1"/>
</dbReference>
<dbReference type="GO" id="GO:0005829">
    <property type="term" value="C:cytosol"/>
    <property type="evidence" value="ECO:0007669"/>
    <property type="project" value="TreeGrafter"/>
</dbReference>
<evidence type="ECO:0000259" key="4">
    <source>
        <dbReference type="Pfam" id="PF19290"/>
    </source>
</evidence>
<dbReference type="GO" id="GO:0006508">
    <property type="term" value="P:proteolysis"/>
    <property type="evidence" value="ECO:0007669"/>
    <property type="project" value="InterPro"/>
</dbReference>
<accession>A0A239B502</accession>
<evidence type="ECO:0000259" key="3">
    <source>
        <dbReference type="Pfam" id="PF19289"/>
    </source>
</evidence>